<evidence type="ECO:0000256" key="4">
    <source>
        <dbReference type="ARBA" id="ARBA00023002"/>
    </source>
</evidence>
<evidence type="ECO:0000256" key="1">
    <source>
        <dbReference type="ARBA" id="ARBA00022630"/>
    </source>
</evidence>
<dbReference type="RefSeq" id="WP_322410691.1">
    <property type="nucleotide sequence ID" value="NZ_CP139779.1"/>
</dbReference>
<dbReference type="InterPro" id="IPR001041">
    <property type="entry name" value="2Fe-2S_ferredoxin-type"/>
</dbReference>
<organism evidence="7 8">
    <name type="scientific">Microbacterium invictum</name>
    <dbReference type="NCBI Taxonomy" id="515415"/>
    <lineage>
        <taxon>Bacteria</taxon>
        <taxon>Bacillati</taxon>
        <taxon>Actinomycetota</taxon>
        <taxon>Actinomycetes</taxon>
        <taxon>Micrococcales</taxon>
        <taxon>Microbacteriaceae</taxon>
        <taxon>Microbacterium</taxon>
    </lineage>
</organism>
<dbReference type="Gene3D" id="3.30.43.10">
    <property type="entry name" value="Uridine Diphospho-n-acetylenolpyruvylglucosamine Reductase, domain 2"/>
    <property type="match status" value="1"/>
</dbReference>
<name>A0ABZ0VDF1_9MICO</name>
<dbReference type="InterPro" id="IPR016169">
    <property type="entry name" value="FAD-bd_PCMH_sub2"/>
</dbReference>
<evidence type="ECO:0000313" key="8">
    <source>
        <dbReference type="Proteomes" id="UP001324533"/>
    </source>
</evidence>
<dbReference type="Gene3D" id="1.10.150.120">
    <property type="entry name" value="[2Fe-2S]-binding domain"/>
    <property type="match status" value="1"/>
</dbReference>
<dbReference type="Pfam" id="PF00941">
    <property type="entry name" value="FAD_binding_5"/>
    <property type="match status" value="1"/>
</dbReference>
<dbReference type="InterPro" id="IPR016167">
    <property type="entry name" value="FAD-bd_PCMH_sub1"/>
</dbReference>
<sequence length="510" mass="53709">MLVAEDRVDAGPVAAVTDDEVTVNGALRSLDGVPVHTNALDWLRSCGLTGSKEGCAEGECGACAMLILTPRADEGADVAGAAWTAVNSCLVPAQALRGQEIVTAEGLGTPEALHPVQEVMAAGGGSQCGYCTPGFVCSMAGEYYRRDRTPVGDERTPAGSERTLAGREGNGFDLHALSGNLCRCTGYRPIRDAAYELGMPDGDDPLAARLRHPAPDPSPTDVTVDGARFVRPETLDEALTLLASEPDARLVAGATDWGVDVNLRSVRAPLVVAIDRLPELRAFRADDAEIELGAALTLTEVAAALGDRVPLLSELLPQFASPLIRNRATLGGNLGTGSPIGDALPALLALGASVVLASRDAERDVPLEEYFTGYRQTVRRDDEIIRALRFPAPRGELAAFHKIAKRRFDDISSVAVAFVLDLRGGVVADARIGLGGVAATPLRARATEQALIGRDWSLATVREVAPVLGAEGTPMSDHRASAAYRAAMLENALRKLFARHPKPTARAVAR</sequence>
<dbReference type="Proteomes" id="UP001324533">
    <property type="component" value="Chromosome"/>
</dbReference>
<dbReference type="InterPro" id="IPR036884">
    <property type="entry name" value="2Fe-2S-bd_dom_sf"/>
</dbReference>
<keyword evidence="8" id="KW-1185">Reference proteome</keyword>
<dbReference type="InterPro" id="IPR012675">
    <property type="entry name" value="Beta-grasp_dom_sf"/>
</dbReference>
<dbReference type="InterPro" id="IPR036010">
    <property type="entry name" value="2Fe-2S_ferredoxin-like_sf"/>
</dbReference>
<dbReference type="SMART" id="SM01092">
    <property type="entry name" value="CO_deh_flav_C"/>
    <property type="match status" value="1"/>
</dbReference>
<proteinExistence type="predicted"/>
<dbReference type="InterPro" id="IPR051312">
    <property type="entry name" value="Diverse_Substr_Oxidored"/>
</dbReference>
<dbReference type="SUPFAM" id="SSF54292">
    <property type="entry name" value="2Fe-2S ferredoxin-like"/>
    <property type="match status" value="1"/>
</dbReference>
<evidence type="ECO:0000256" key="2">
    <source>
        <dbReference type="ARBA" id="ARBA00022723"/>
    </source>
</evidence>
<dbReference type="PROSITE" id="PS00197">
    <property type="entry name" value="2FE2S_FER_1"/>
    <property type="match status" value="1"/>
</dbReference>
<evidence type="ECO:0000313" key="7">
    <source>
        <dbReference type="EMBL" id="WQB70550.1"/>
    </source>
</evidence>
<dbReference type="Gene3D" id="3.30.390.50">
    <property type="entry name" value="CO dehydrogenase flavoprotein, C-terminal domain"/>
    <property type="match status" value="1"/>
</dbReference>
<dbReference type="InterPro" id="IPR012175">
    <property type="entry name" value="Xanth_DH_ssu_bac"/>
</dbReference>
<dbReference type="SUPFAM" id="SSF56176">
    <property type="entry name" value="FAD-binding/transporter-associated domain-like"/>
    <property type="match status" value="1"/>
</dbReference>
<dbReference type="Pfam" id="PF01799">
    <property type="entry name" value="Fer2_2"/>
    <property type="match status" value="1"/>
</dbReference>
<dbReference type="Gene3D" id="3.30.465.10">
    <property type="match status" value="1"/>
</dbReference>
<dbReference type="Pfam" id="PF03450">
    <property type="entry name" value="CO_deh_flav_C"/>
    <property type="match status" value="1"/>
</dbReference>
<feature type="domain" description="FAD-binding PCMH-type" evidence="6">
    <location>
        <begin position="222"/>
        <end position="395"/>
    </location>
</feature>
<dbReference type="Pfam" id="PF00111">
    <property type="entry name" value="Fer2"/>
    <property type="match status" value="1"/>
</dbReference>
<dbReference type="PROSITE" id="PS51387">
    <property type="entry name" value="FAD_PCMH"/>
    <property type="match status" value="1"/>
</dbReference>
<keyword evidence="3" id="KW-0274">FAD</keyword>
<dbReference type="SUPFAM" id="SSF55447">
    <property type="entry name" value="CO dehydrogenase flavoprotein C-terminal domain-like"/>
    <property type="match status" value="1"/>
</dbReference>
<protein>
    <submittedName>
        <fullName evidence="7">FAD binding domain-containing protein</fullName>
    </submittedName>
</protein>
<evidence type="ECO:0000259" key="6">
    <source>
        <dbReference type="PROSITE" id="PS51387"/>
    </source>
</evidence>
<dbReference type="InterPro" id="IPR016166">
    <property type="entry name" value="FAD-bd_PCMH"/>
</dbReference>
<dbReference type="Gene3D" id="3.10.20.30">
    <property type="match status" value="1"/>
</dbReference>
<dbReference type="CDD" id="cd00207">
    <property type="entry name" value="fer2"/>
    <property type="match status" value="1"/>
</dbReference>
<evidence type="ECO:0000256" key="5">
    <source>
        <dbReference type="ARBA" id="ARBA00023004"/>
    </source>
</evidence>
<evidence type="ECO:0000256" key="3">
    <source>
        <dbReference type="ARBA" id="ARBA00022827"/>
    </source>
</evidence>
<keyword evidence="2" id="KW-0479">Metal-binding</keyword>
<gene>
    <name evidence="7" type="ORF">T9R20_00890</name>
</gene>
<keyword evidence="5" id="KW-0408">Iron</keyword>
<dbReference type="PANTHER" id="PTHR42659">
    <property type="entry name" value="XANTHINE DEHYDROGENASE SUBUNIT C-RELATED"/>
    <property type="match status" value="1"/>
</dbReference>
<dbReference type="InterPro" id="IPR002346">
    <property type="entry name" value="Mopterin_DH_FAD-bd"/>
</dbReference>
<reference evidence="7 8" key="1">
    <citation type="submission" date="2023-06" db="EMBL/GenBank/DDBJ databases">
        <title>Rock-solubilizing bacteria, Microbacterium invictum, promotes re-establishment of vegetation in rocky wasteland by accelerating rock bio-weathering and reshaping soil bacterial community.</title>
        <authorList>
            <person name="Liu C."/>
        </authorList>
    </citation>
    <scope>NUCLEOTIDE SEQUENCE [LARGE SCALE GENOMIC DNA]</scope>
    <source>
        <strain evidence="7 8">X-18</strain>
    </source>
</reference>
<keyword evidence="1" id="KW-0285">Flavoprotein</keyword>
<dbReference type="EMBL" id="CP139779">
    <property type="protein sequence ID" value="WQB70550.1"/>
    <property type="molecule type" value="Genomic_DNA"/>
</dbReference>
<dbReference type="PANTHER" id="PTHR42659:SF2">
    <property type="entry name" value="XANTHINE DEHYDROGENASE SUBUNIT C-RELATED"/>
    <property type="match status" value="1"/>
</dbReference>
<dbReference type="InterPro" id="IPR005107">
    <property type="entry name" value="CO_DH_flav_C"/>
</dbReference>
<dbReference type="InterPro" id="IPR006058">
    <property type="entry name" value="2Fe2S_fd_BS"/>
</dbReference>
<dbReference type="InterPro" id="IPR036318">
    <property type="entry name" value="FAD-bd_PCMH-like_sf"/>
</dbReference>
<dbReference type="SUPFAM" id="SSF47741">
    <property type="entry name" value="CO dehydrogenase ISP C-domain like"/>
    <property type="match status" value="1"/>
</dbReference>
<dbReference type="InterPro" id="IPR036683">
    <property type="entry name" value="CO_DH_flav_C_dom_sf"/>
</dbReference>
<dbReference type="PIRSF" id="PIRSF036557">
    <property type="entry name" value="XdhA_RC"/>
    <property type="match status" value="1"/>
</dbReference>
<accession>A0ABZ0VDF1</accession>
<dbReference type="InterPro" id="IPR002888">
    <property type="entry name" value="2Fe-2S-bd"/>
</dbReference>
<keyword evidence="4" id="KW-0560">Oxidoreductase</keyword>